<dbReference type="InterPro" id="IPR023393">
    <property type="entry name" value="START-like_dom_sf"/>
</dbReference>
<reference evidence="1 2" key="1">
    <citation type="submission" date="2012-12" db="EMBL/GenBank/DDBJ databases">
        <title>Whole genome shotgun sequence of Gordonia hirsuta NBRC 16056.</title>
        <authorList>
            <person name="Isaki-Nakamura S."/>
            <person name="Hosoyama A."/>
            <person name="Tsuchikane K."/>
            <person name="Katsumata H."/>
            <person name="Baba S."/>
            <person name="Yamazaki S."/>
            <person name="Fujita N."/>
        </authorList>
    </citation>
    <scope>NUCLEOTIDE SEQUENCE [LARGE SCALE GENOMIC DNA]</scope>
    <source>
        <strain evidence="1 2">NBRC 16056</strain>
    </source>
</reference>
<dbReference type="Gene3D" id="3.30.530.20">
    <property type="match status" value="1"/>
</dbReference>
<dbReference type="STRING" id="1121927.GOHSU_30_00380"/>
<sequence>MRKVTTRRLIDAPVETVFDLLADRENYSTYLPLTARLVRPGVDSRQGVGAIHRLGLGPVGVREKIVEVRPEQSIRYELVTGRLPVREHSGEISFVPHGASTQVDYSMATDLKLPVPGLLVDGALRVFTFAMLWFANRKLRRA</sequence>
<evidence type="ECO:0008006" key="3">
    <source>
        <dbReference type="Google" id="ProtNLM"/>
    </source>
</evidence>
<dbReference type="Pfam" id="PF10604">
    <property type="entry name" value="Polyketide_cyc2"/>
    <property type="match status" value="1"/>
</dbReference>
<dbReference type="RefSeq" id="WP_005941602.1">
    <property type="nucleotide sequence ID" value="NZ_ATVK01000054.1"/>
</dbReference>
<name>L7LB28_9ACTN</name>
<proteinExistence type="predicted"/>
<keyword evidence="2" id="KW-1185">Reference proteome</keyword>
<dbReference type="Proteomes" id="UP000053405">
    <property type="component" value="Unassembled WGS sequence"/>
</dbReference>
<dbReference type="eggNOG" id="COG3832">
    <property type="taxonomic scope" value="Bacteria"/>
</dbReference>
<dbReference type="OrthoDB" id="191189at2"/>
<evidence type="ECO:0000313" key="1">
    <source>
        <dbReference type="EMBL" id="GAC58114.1"/>
    </source>
</evidence>
<dbReference type="InterPro" id="IPR019587">
    <property type="entry name" value="Polyketide_cyclase/dehydratase"/>
</dbReference>
<dbReference type="CDD" id="cd07821">
    <property type="entry name" value="PYR_PYL_RCAR_like"/>
    <property type="match status" value="1"/>
</dbReference>
<protein>
    <recommendedName>
        <fullName evidence="3">Coenzyme Q-binding protein COQ10 START domain-containing protein</fullName>
    </recommendedName>
</protein>
<dbReference type="AlphaFoldDB" id="L7LB28"/>
<comment type="caution">
    <text evidence="1">The sequence shown here is derived from an EMBL/GenBank/DDBJ whole genome shotgun (WGS) entry which is preliminary data.</text>
</comment>
<gene>
    <name evidence="1" type="ORF">GOHSU_30_00380</name>
</gene>
<accession>L7LB28</accession>
<dbReference type="EMBL" id="BANT01000030">
    <property type="protein sequence ID" value="GAC58114.1"/>
    <property type="molecule type" value="Genomic_DNA"/>
</dbReference>
<organism evidence="1 2">
    <name type="scientific">Gordonia hirsuta DSM 44140 = NBRC 16056</name>
    <dbReference type="NCBI Taxonomy" id="1121927"/>
    <lineage>
        <taxon>Bacteria</taxon>
        <taxon>Bacillati</taxon>
        <taxon>Actinomycetota</taxon>
        <taxon>Actinomycetes</taxon>
        <taxon>Mycobacteriales</taxon>
        <taxon>Gordoniaceae</taxon>
        <taxon>Gordonia</taxon>
    </lineage>
</organism>
<dbReference type="SUPFAM" id="SSF55961">
    <property type="entry name" value="Bet v1-like"/>
    <property type="match status" value="1"/>
</dbReference>
<evidence type="ECO:0000313" key="2">
    <source>
        <dbReference type="Proteomes" id="UP000053405"/>
    </source>
</evidence>